<dbReference type="EMBL" id="JADZGI010000008">
    <property type="protein sequence ID" value="MBH0115102.1"/>
    <property type="molecule type" value="Genomic_DNA"/>
</dbReference>
<dbReference type="PRINTS" id="PR00943">
    <property type="entry name" value="CUATPASE"/>
</dbReference>
<keyword evidence="8 15" id="KW-0547">Nucleotide-binding</keyword>
<dbReference type="InterPro" id="IPR059000">
    <property type="entry name" value="ATPase_P-type_domA"/>
</dbReference>
<dbReference type="InterPro" id="IPR036412">
    <property type="entry name" value="HAD-like_sf"/>
</dbReference>
<feature type="transmembrane region" description="Helical" evidence="15">
    <location>
        <begin position="393"/>
        <end position="423"/>
    </location>
</feature>
<dbReference type="InterPro" id="IPR036163">
    <property type="entry name" value="HMA_dom_sf"/>
</dbReference>
<evidence type="ECO:0000313" key="19">
    <source>
        <dbReference type="Proteomes" id="UP000617634"/>
    </source>
</evidence>
<dbReference type="CDD" id="cd00371">
    <property type="entry name" value="HMA"/>
    <property type="match status" value="1"/>
</dbReference>
<dbReference type="PRINTS" id="PR00119">
    <property type="entry name" value="CATATPASE"/>
</dbReference>
<dbReference type="Pfam" id="PF00702">
    <property type="entry name" value="Hydrolase"/>
    <property type="match status" value="1"/>
</dbReference>
<dbReference type="PANTHER" id="PTHR43520">
    <property type="entry name" value="ATP7, ISOFORM B"/>
    <property type="match status" value="1"/>
</dbReference>
<dbReference type="PROSITE" id="PS01047">
    <property type="entry name" value="HMA_1"/>
    <property type="match status" value="1"/>
</dbReference>
<evidence type="ECO:0000256" key="14">
    <source>
        <dbReference type="ARBA" id="ARBA00023136"/>
    </source>
</evidence>
<feature type="transmembrane region" description="Helical" evidence="15">
    <location>
        <begin position="186"/>
        <end position="204"/>
    </location>
</feature>
<feature type="transmembrane region" description="Helical" evidence="15">
    <location>
        <begin position="210"/>
        <end position="228"/>
    </location>
</feature>
<evidence type="ECO:0000256" key="7">
    <source>
        <dbReference type="ARBA" id="ARBA00022723"/>
    </source>
</evidence>
<evidence type="ECO:0000256" key="1">
    <source>
        <dbReference type="ARBA" id="ARBA00004651"/>
    </source>
</evidence>
<dbReference type="AlphaFoldDB" id="A0A931MMG2"/>
<accession>A0A931MMG2</accession>
<comment type="similarity">
    <text evidence="2 15">Belongs to the cation transport ATPase (P-type) (TC 3.A.3) family. Type IB subfamily.</text>
</comment>
<keyword evidence="6 15" id="KW-0812">Transmembrane</keyword>
<keyword evidence="9 15" id="KW-0067">ATP-binding</keyword>
<evidence type="ECO:0000256" key="10">
    <source>
        <dbReference type="ARBA" id="ARBA00022842"/>
    </source>
</evidence>
<evidence type="ECO:0000256" key="8">
    <source>
        <dbReference type="ARBA" id="ARBA00022741"/>
    </source>
</evidence>
<keyword evidence="7 15" id="KW-0479">Metal-binding</keyword>
<dbReference type="InterPro" id="IPR023214">
    <property type="entry name" value="HAD_sf"/>
</dbReference>
<evidence type="ECO:0000256" key="12">
    <source>
        <dbReference type="ARBA" id="ARBA00022989"/>
    </source>
</evidence>
<comment type="caution">
    <text evidence="18">The sequence shown here is derived from an EMBL/GenBank/DDBJ whole genome shotgun (WGS) entry which is preliminary data.</text>
</comment>
<keyword evidence="19" id="KW-1185">Reference proteome</keyword>
<evidence type="ECO:0000259" key="17">
    <source>
        <dbReference type="PROSITE" id="PS50846"/>
    </source>
</evidence>
<keyword evidence="12 15" id="KW-1133">Transmembrane helix</keyword>
<organism evidence="18 19">
    <name type="scientific">Novosphingobium aureum</name>
    <dbReference type="NCBI Taxonomy" id="2792964"/>
    <lineage>
        <taxon>Bacteria</taxon>
        <taxon>Pseudomonadati</taxon>
        <taxon>Pseudomonadota</taxon>
        <taxon>Alphaproteobacteria</taxon>
        <taxon>Sphingomonadales</taxon>
        <taxon>Sphingomonadaceae</taxon>
        <taxon>Novosphingobium</taxon>
    </lineage>
</organism>
<gene>
    <name evidence="18" type="primary">cadA</name>
    <name evidence="18" type="ORF">I5E68_19340</name>
</gene>
<dbReference type="PROSITE" id="PS00154">
    <property type="entry name" value="ATPASE_E1_E2"/>
    <property type="match status" value="1"/>
</dbReference>
<evidence type="ECO:0000256" key="11">
    <source>
        <dbReference type="ARBA" id="ARBA00022967"/>
    </source>
</evidence>
<dbReference type="InterPro" id="IPR006121">
    <property type="entry name" value="HMA_dom"/>
</dbReference>
<feature type="transmembrane region" description="Helical" evidence="15">
    <location>
        <begin position="680"/>
        <end position="699"/>
    </location>
</feature>
<evidence type="ECO:0000256" key="5">
    <source>
        <dbReference type="ARBA" id="ARBA00022553"/>
    </source>
</evidence>
<dbReference type="GO" id="GO:0043682">
    <property type="term" value="F:P-type divalent copper transporter activity"/>
    <property type="evidence" value="ECO:0007669"/>
    <property type="project" value="TreeGrafter"/>
</dbReference>
<dbReference type="Pfam" id="PF00403">
    <property type="entry name" value="HMA"/>
    <property type="match status" value="1"/>
</dbReference>
<dbReference type="SUPFAM" id="SSF81653">
    <property type="entry name" value="Calcium ATPase, transduction domain A"/>
    <property type="match status" value="1"/>
</dbReference>
<evidence type="ECO:0000256" key="2">
    <source>
        <dbReference type="ARBA" id="ARBA00006024"/>
    </source>
</evidence>
<dbReference type="InterPro" id="IPR018303">
    <property type="entry name" value="ATPase_P-typ_P_site"/>
</dbReference>
<keyword evidence="4 15" id="KW-1003">Cell membrane</keyword>
<feature type="transmembrane region" description="Helical" evidence="15">
    <location>
        <begin position="117"/>
        <end position="137"/>
    </location>
</feature>
<dbReference type="InterPro" id="IPR023298">
    <property type="entry name" value="ATPase_P-typ_TM_dom_sf"/>
</dbReference>
<keyword evidence="11" id="KW-1278">Translocase</keyword>
<comment type="subcellular location">
    <subcellularLocation>
        <location evidence="1">Cell membrane</location>
        <topology evidence="1">Multi-pass membrane protein</topology>
    </subcellularLocation>
</comment>
<dbReference type="InterPro" id="IPR027256">
    <property type="entry name" value="P-typ_ATPase_IB"/>
</dbReference>
<dbReference type="Pfam" id="PF00122">
    <property type="entry name" value="E1-E2_ATPase"/>
    <property type="match status" value="1"/>
</dbReference>
<evidence type="ECO:0000256" key="3">
    <source>
        <dbReference type="ARBA" id="ARBA00022448"/>
    </source>
</evidence>
<dbReference type="InterPro" id="IPR001757">
    <property type="entry name" value="P_typ_ATPase"/>
</dbReference>
<dbReference type="GO" id="GO:0005524">
    <property type="term" value="F:ATP binding"/>
    <property type="evidence" value="ECO:0007669"/>
    <property type="project" value="UniProtKB-UniRule"/>
</dbReference>
<dbReference type="GO" id="GO:0016887">
    <property type="term" value="F:ATP hydrolysis activity"/>
    <property type="evidence" value="ECO:0007669"/>
    <property type="project" value="InterPro"/>
</dbReference>
<name>A0A931MMG2_9SPHN</name>
<feature type="region of interest" description="Disordered" evidence="16">
    <location>
        <begin position="1"/>
        <end position="30"/>
    </location>
</feature>
<dbReference type="PROSITE" id="PS50846">
    <property type="entry name" value="HMA_2"/>
    <property type="match status" value="1"/>
</dbReference>
<dbReference type="GO" id="GO:0055070">
    <property type="term" value="P:copper ion homeostasis"/>
    <property type="evidence" value="ECO:0007669"/>
    <property type="project" value="TreeGrafter"/>
</dbReference>
<dbReference type="GO" id="GO:0005507">
    <property type="term" value="F:copper ion binding"/>
    <property type="evidence" value="ECO:0007669"/>
    <property type="project" value="TreeGrafter"/>
</dbReference>
<dbReference type="SUPFAM" id="SSF56784">
    <property type="entry name" value="HAD-like"/>
    <property type="match status" value="1"/>
</dbReference>
<dbReference type="NCBIfam" id="TIGR01494">
    <property type="entry name" value="ATPase_P-type"/>
    <property type="match status" value="1"/>
</dbReference>
<keyword evidence="14 15" id="KW-0472">Membrane</keyword>
<keyword evidence="3" id="KW-0813">Transport</keyword>
<feature type="transmembrane region" description="Helical" evidence="15">
    <location>
        <begin position="366"/>
        <end position="387"/>
    </location>
</feature>
<dbReference type="Gene3D" id="3.40.1110.10">
    <property type="entry name" value="Calcium-transporting ATPase, cytoplasmic domain N"/>
    <property type="match status" value="1"/>
</dbReference>
<evidence type="ECO:0000256" key="16">
    <source>
        <dbReference type="SAM" id="MobiDB-lite"/>
    </source>
</evidence>
<sequence length="734" mass="76598">MARGARGPVNQLSKLAPPANAGQNKPASDGERALVDSRFTVPGMRCAGCIAKVERGLGEVPGIAGARVNFSAKRVAVSHDATIDDEAIIESLRRLGFEAERAAENPLARDDAETRKLLRALAVAGFGMMNIMLLSVSVWSGADTITREMFHWLSALIAVPVIAYAGRPFFASAAMALRYRRTNMDVPITIGVVLATGMSLYETVTGGPHAYFDGAVMLLFFLLAGRALDAMMRNRARSGIAALLGRMGKGAQVVQDDGTSRYVEAESLAPGMVMLVAAGESLAADGEILEGRTTIDSSMLTGESDPRAAGPGELVHAGMINLGNPVRIKVTAAAQDTALADIARLMDEAGQSRSRYVRIADKASRFYAPAVHSLALLSFLGWMLAGAGLYKALLIAVAVLIITCPCALGLAVPAAQVVAASALMKRGLLIKDGSALERLAEVDEVLFDKTGTLTLGEPRPVDLAMLDDGERAIALALTQSSRHPLSRGLAQALREAGVRPAALDEVSESAGSGMRASHGGESVALLRPEVETSGLAADLVIGETRKRIAFADPLRPDVHEALAALSQQGLRSAIVSGDREQSVARVARDLGLFATHSMRPEDKLALLDRLRAGGHRVLMVGDGLNDGPALAGAHVSIAPGGASDVSQQAADAVFVGERIMPVALAVRVARRTMAVVRQNFAMAVAYNVCAVPLAIFGYVTPLVAALAMSGSSLVVVANSLRLARAAGPGESAAP</sequence>
<dbReference type="NCBIfam" id="TIGR01511">
    <property type="entry name" value="ATPase-IB1_Cu"/>
    <property type="match status" value="1"/>
</dbReference>
<evidence type="ECO:0000256" key="9">
    <source>
        <dbReference type="ARBA" id="ARBA00022840"/>
    </source>
</evidence>
<reference evidence="18" key="1">
    <citation type="submission" date="2020-11" db="EMBL/GenBank/DDBJ databases">
        <title>Novosphingobium aureum sp. nov., a marine bacterium isolated from sediment of a salt flat.</title>
        <authorList>
            <person name="Yoo Y."/>
            <person name="Kim J.-J."/>
        </authorList>
    </citation>
    <scope>NUCLEOTIDE SEQUENCE</scope>
    <source>
        <strain evidence="18">YJ-S2-02</strain>
    </source>
</reference>
<evidence type="ECO:0000256" key="15">
    <source>
        <dbReference type="RuleBase" id="RU362081"/>
    </source>
</evidence>
<dbReference type="GO" id="GO:0005886">
    <property type="term" value="C:plasma membrane"/>
    <property type="evidence" value="ECO:0007669"/>
    <property type="project" value="UniProtKB-SubCell"/>
</dbReference>
<proteinExistence type="inferred from homology"/>
<dbReference type="InterPro" id="IPR008250">
    <property type="entry name" value="ATPase_P-typ_transduc_dom_A_sf"/>
</dbReference>
<keyword evidence="5" id="KW-0597">Phosphoprotein</keyword>
<feature type="domain" description="HMA" evidence="17">
    <location>
        <begin position="35"/>
        <end position="100"/>
    </location>
</feature>
<evidence type="ECO:0000256" key="4">
    <source>
        <dbReference type="ARBA" id="ARBA00022475"/>
    </source>
</evidence>
<dbReference type="Gene3D" id="3.30.70.100">
    <property type="match status" value="1"/>
</dbReference>
<keyword evidence="13" id="KW-0406">Ion transport</keyword>
<dbReference type="Gene3D" id="3.40.50.1000">
    <property type="entry name" value="HAD superfamily/HAD-like"/>
    <property type="match status" value="1"/>
</dbReference>
<dbReference type="PANTHER" id="PTHR43520:SF5">
    <property type="entry name" value="CATION-TRANSPORTING P-TYPE ATPASE-RELATED"/>
    <property type="match status" value="1"/>
</dbReference>
<evidence type="ECO:0000256" key="13">
    <source>
        <dbReference type="ARBA" id="ARBA00023065"/>
    </source>
</evidence>
<dbReference type="Gene3D" id="2.70.150.10">
    <property type="entry name" value="Calcium-transporting ATPase, cytoplasmic transduction domain A"/>
    <property type="match status" value="1"/>
</dbReference>
<dbReference type="InterPro" id="IPR023299">
    <property type="entry name" value="ATPase_P-typ_cyto_dom_N"/>
</dbReference>
<dbReference type="NCBIfam" id="TIGR01512">
    <property type="entry name" value="ATPase-IB2_Cd"/>
    <property type="match status" value="1"/>
</dbReference>
<dbReference type="Proteomes" id="UP000617634">
    <property type="component" value="Unassembled WGS sequence"/>
</dbReference>
<protein>
    <submittedName>
        <fullName evidence="18">Cadmium-translocating P-type ATPase</fullName>
    </submittedName>
</protein>
<evidence type="ECO:0000256" key="6">
    <source>
        <dbReference type="ARBA" id="ARBA00022692"/>
    </source>
</evidence>
<dbReference type="NCBIfam" id="TIGR01525">
    <property type="entry name" value="ATPase-IB_hvy"/>
    <property type="match status" value="1"/>
</dbReference>
<evidence type="ECO:0000313" key="18">
    <source>
        <dbReference type="EMBL" id="MBH0115102.1"/>
    </source>
</evidence>
<keyword evidence="10" id="KW-0460">Magnesium</keyword>
<dbReference type="InterPro" id="IPR017969">
    <property type="entry name" value="Heavy-metal-associated_CS"/>
</dbReference>
<feature type="transmembrane region" description="Helical" evidence="15">
    <location>
        <begin position="149"/>
        <end position="166"/>
    </location>
</feature>
<dbReference type="SUPFAM" id="SSF55008">
    <property type="entry name" value="HMA, heavy metal-associated domain"/>
    <property type="match status" value="1"/>
</dbReference>
<dbReference type="SUPFAM" id="SSF81665">
    <property type="entry name" value="Calcium ATPase, transmembrane domain M"/>
    <property type="match status" value="1"/>
</dbReference>